<dbReference type="Gene3D" id="3.30.70.270">
    <property type="match status" value="1"/>
</dbReference>
<name>A0A8G2C5Q2_DESNO</name>
<dbReference type="Pfam" id="PF00989">
    <property type="entry name" value="PAS"/>
    <property type="match status" value="1"/>
</dbReference>
<dbReference type="Gene3D" id="3.30.450.20">
    <property type="entry name" value="PAS domain"/>
    <property type="match status" value="2"/>
</dbReference>
<evidence type="ECO:0000259" key="3">
    <source>
        <dbReference type="PROSITE" id="PS50887"/>
    </source>
</evidence>
<dbReference type="InterPro" id="IPR052155">
    <property type="entry name" value="Biofilm_reg_signaling"/>
</dbReference>
<dbReference type="CDD" id="cd01949">
    <property type="entry name" value="GGDEF"/>
    <property type="match status" value="1"/>
</dbReference>
<dbReference type="PROSITE" id="PS50887">
    <property type="entry name" value="GGDEF"/>
    <property type="match status" value="1"/>
</dbReference>
<dbReference type="InterPro" id="IPR013656">
    <property type="entry name" value="PAS_4"/>
</dbReference>
<evidence type="ECO:0000313" key="4">
    <source>
        <dbReference type="EMBL" id="SFM14500.1"/>
    </source>
</evidence>
<sequence>MYQRLLNIFMATRNPQLETLLRGVPPQEGFSHQFIGRPDIAEADIKGCAVIILDFDAVAPECVAKIHDAKDEYAIMIGCFDAGSFPVLAEWHHLFDQVWIRPFSEDRVQASFLGILGRLKEREDALLNRKYLDTLIDSLPELIWFKDARGAHLKVNSSFCRTVNKTKEQIEGRGHYYIWDIEPDEYAQGEYICLESEEIVLNKKETCLFDETVKCGGELRKFKTYKSPIFDTDGEVIGTTGFAHDVTDLQNLMIELNILIESLPFAIMVTDKENKVTIVNQKFIDIFVLDRSELIGKSVDSFLNETGNYTRSKRWIIEHDEDDTLLISKSRILKVHDENLLDIFGVLAGHIYLFVDITLEYHHRNKLVSDANTDYLTKLNNRRSLQDFMRKTPPLPDTALLLADLDNFKEVNDQYGHEEGDRVLVAFADMLLQIFPAENLFRLGGDEFAILLHNVGDSNMPRQCAGQILAGFAEKVACKFPHTNISVSIGIAMDNDKDENFGELFKKADMALYESKKAGKNVYKFWNR</sequence>
<dbReference type="NCBIfam" id="TIGR00254">
    <property type="entry name" value="GGDEF"/>
    <property type="match status" value="1"/>
</dbReference>
<dbReference type="Pfam" id="PF00990">
    <property type="entry name" value="GGDEF"/>
    <property type="match status" value="1"/>
</dbReference>
<dbReference type="GO" id="GO:0006355">
    <property type="term" value="P:regulation of DNA-templated transcription"/>
    <property type="evidence" value="ECO:0007669"/>
    <property type="project" value="InterPro"/>
</dbReference>
<dbReference type="AlphaFoldDB" id="A0A8G2C5Q2"/>
<feature type="domain" description="PAC" evidence="2">
    <location>
        <begin position="202"/>
        <end position="258"/>
    </location>
</feature>
<dbReference type="PROSITE" id="PS50113">
    <property type="entry name" value="PAC"/>
    <property type="match status" value="1"/>
</dbReference>
<evidence type="ECO:0000259" key="2">
    <source>
        <dbReference type="PROSITE" id="PS50113"/>
    </source>
</evidence>
<dbReference type="Proteomes" id="UP000199581">
    <property type="component" value="Unassembled WGS sequence"/>
</dbReference>
<reference evidence="4 5" key="1">
    <citation type="submission" date="2016-10" db="EMBL/GenBank/DDBJ databases">
        <authorList>
            <person name="Varghese N."/>
            <person name="Submissions S."/>
        </authorList>
    </citation>
    <scope>NUCLEOTIDE SEQUENCE [LARGE SCALE GENOMIC DNA]</scope>
    <source>
        <strain evidence="4 5">DSM 1741</strain>
    </source>
</reference>
<feature type="domain" description="PAS" evidence="1">
    <location>
        <begin position="259"/>
        <end position="298"/>
    </location>
</feature>
<proteinExistence type="predicted"/>
<accession>A0A8G2C5Q2</accession>
<dbReference type="PANTHER" id="PTHR44757:SF2">
    <property type="entry name" value="BIOFILM ARCHITECTURE MAINTENANCE PROTEIN MBAA"/>
    <property type="match status" value="1"/>
</dbReference>
<dbReference type="RefSeq" id="WP_092194061.1">
    <property type="nucleotide sequence ID" value="NZ_FOTO01000016.1"/>
</dbReference>
<dbReference type="InterPro" id="IPR029787">
    <property type="entry name" value="Nucleotide_cyclase"/>
</dbReference>
<feature type="domain" description="PAS" evidence="1">
    <location>
        <begin position="128"/>
        <end position="173"/>
    </location>
</feature>
<dbReference type="InterPro" id="IPR000014">
    <property type="entry name" value="PAS"/>
</dbReference>
<dbReference type="InterPro" id="IPR013767">
    <property type="entry name" value="PAS_fold"/>
</dbReference>
<protein>
    <submittedName>
        <fullName evidence="4">PAS domain S-box-containing protein/diguanylate cyclase (GGDEF) domain-containing protein</fullName>
    </submittedName>
</protein>
<dbReference type="NCBIfam" id="TIGR00229">
    <property type="entry name" value="sensory_box"/>
    <property type="match status" value="2"/>
</dbReference>
<organism evidence="4 5">
    <name type="scientific">Desulfomicrobium norvegicum (strain DSM 1741 / NCIMB 8310)</name>
    <name type="common">Desulfovibrio baculatus (strain Norway 4)</name>
    <name type="synonym">Desulfovibrio desulfuricans (strain Norway 4)</name>
    <dbReference type="NCBI Taxonomy" id="52561"/>
    <lineage>
        <taxon>Bacteria</taxon>
        <taxon>Pseudomonadati</taxon>
        <taxon>Thermodesulfobacteriota</taxon>
        <taxon>Desulfovibrionia</taxon>
        <taxon>Desulfovibrionales</taxon>
        <taxon>Desulfomicrobiaceae</taxon>
        <taxon>Desulfomicrobium</taxon>
    </lineage>
</organism>
<gene>
    <name evidence="4" type="ORF">SAMN05421830_11650</name>
</gene>
<keyword evidence="5" id="KW-1185">Reference proteome</keyword>
<dbReference type="SUPFAM" id="SSF55785">
    <property type="entry name" value="PYP-like sensor domain (PAS domain)"/>
    <property type="match status" value="2"/>
</dbReference>
<dbReference type="InterPro" id="IPR000700">
    <property type="entry name" value="PAS-assoc_C"/>
</dbReference>
<dbReference type="Pfam" id="PF08448">
    <property type="entry name" value="PAS_4"/>
    <property type="match status" value="1"/>
</dbReference>
<dbReference type="SMART" id="SM00267">
    <property type="entry name" value="GGDEF"/>
    <property type="match status" value="1"/>
</dbReference>
<dbReference type="PROSITE" id="PS50112">
    <property type="entry name" value="PAS"/>
    <property type="match status" value="2"/>
</dbReference>
<comment type="caution">
    <text evidence="4">The sequence shown here is derived from an EMBL/GenBank/DDBJ whole genome shotgun (WGS) entry which is preliminary data.</text>
</comment>
<dbReference type="InterPro" id="IPR043128">
    <property type="entry name" value="Rev_trsase/Diguanyl_cyclase"/>
</dbReference>
<evidence type="ECO:0000313" key="5">
    <source>
        <dbReference type="Proteomes" id="UP000199581"/>
    </source>
</evidence>
<dbReference type="InterPro" id="IPR035965">
    <property type="entry name" value="PAS-like_dom_sf"/>
</dbReference>
<dbReference type="EMBL" id="FOTO01000016">
    <property type="protein sequence ID" value="SFM14500.1"/>
    <property type="molecule type" value="Genomic_DNA"/>
</dbReference>
<dbReference type="CDD" id="cd00130">
    <property type="entry name" value="PAS"/>
    <property type="match status" value="1"/>
</dbReference>
<feature type="domain" description="GGDEF" evidence="3">
    <location>
        <begin position="396"/>
        <end position="528"/>
    </location>
</feature>
<dbReference type="SMART" id="SM00091">
    <property type="entry name" value="PAS"/>
    <property type="match status" value="2"/>
</dbReference>
<dbReference type="OrthoDB" id="5333838at2"/>
<dbReference type="InterPro" id="IPR000160">
    <property type="entry name" value="GGDEF_dom"/>
</dbReference>
<dbReference type="SUPFAM" id="SSF55073">
    <property type="entry name" value="Nucleotide cyclase"/>
    <property type="match status" value="1"/>
</dbReference>
<dbReference type="PANTHER" id="PTHR44757">
    <property type="entry name" value="DIGUANYLATE CYCLASE DGCP"/>
    <property type="match status" value="1"/>
</dbReference>
<evidence type="ECO:0000259" key="1">
    <source>
        <dbReference type="PROSITE" id="PS50112"/>
    </source>
</evidence>